<accession>A0A7S8FD95</accession>
<dbReference type="Proteomes" id="UP000593737">
    <property type="component" value="Chromosome"/>
</dbReference>
<dbReference type="KEGG" id="nkf:Nkreftii_001474"/>
<proteinExistence type="predicted"/>
<name>A0A7S8FD95_9BACT</name>
<evidence type="ECO:0000313" key="2">
    <source>
        <dbReference type="Proteomes" id="UP000593737"/>
    </source>
</evidence>
<dbReference type="AlphaFoldDB" id="A0A7S8FD95"/>
<dbReference type="EMBL" id="CP047423">
    <property type="protein sequence ID" value="QPD03700.1"/>
    <property type="molecule type" value="Genomic_DNA"/>
</dbReference>
<protein>
    <submittedName>
        <fullName evidence="1">Uncharacterized protein</fullName>
    </submittedName>
</protein>
<sequence>MKRCVRIVVIDEIERITEAYQRRQVKFLKSLIVLLYLLCFREMIHAKIQLLLSLRYGVSPGGKEVGR</sequence>
<gene>
    <name evidence="1" type="ORF">Nkreftii_001474</name>
</gene>
<reference evidence="1 2" key="1">
    <citation type="journal article" date="2020" name="ISME J.">
        <title>Enrichment and physiological characterization of a novel comammox Nitrospira indicates ammonium inhibition of complete nitrification.</title>
        <authorList>
            <person name="Sakoula D."/>
            <person name="Koch H."/>
            <person name="Frank J."/>
            <person name="Jetten M.S.M."/>
            <person name="van Kessel M.A.H.J."/>
            <person name="Lucker S."/>
        </authorList>
    </citation>
    <scope>NUCLEOTIDE SEQUENCE [LARGE SCALE GENOMIC DNA]</scope>
    <source>
        <strain evidence="1">Comreactor17</strain>
    </source>
</reference>
<organism evidence="1 2">
    <name type="scientific">Candidatus Nitrospira kreftii</name>
    <dbReference type="NCBI Taxonomy" id="2652173"/>
    <lineage>
        <taxon>Bacteria</taxon>
        <taxon>Pseudomonadati</taxon>
        <taxon>Nitrospirota</taxon>
        <taxon>Nitrospiria</taxon>
        <taxon>Nitrospirales</taxon>
        <taxon>Nitrospiraceae</taxon>
        <taxon>Nitrospira</taxon>
    </lineage>
</organism>
<evidence type="ECO:0000313" key="1">
    <source>
        <dbReference type="EMBL" id="QPD03700.1"/>
    </source>
</evidence>